<dbReference type="GO" id="GO:0008270">
    <property type="term" value="F:zinc ion binding"/>
    <property type="evidence" value="ECO:0007669"/>
    <property type="project" value="UniProtKB-KW"/>
</dbReference>
<keyword evidence="1" id="KW-0862">Zinc</keyword>
<proteinExistence type="predicted"/>
<name>A0A978VM54_ZIZJJ</name>
<dbReference type="PROSITE" id="PS50089">
    <property type="entry name" value="ZF_RING_2"/>
    <property type="match status" value="1"/>
</dbReference>
<sequence length="234" mass="26160">MAEMFNVVVSPSHALSSRELPFAFTGLLNVSLNIPDSSYSAASQLQTSLSSLYFNNYSLQHPQLCHLFVHDSLSRFGLPQTVTDRLSSHVVDAALAQTGSFYLNAAVEPVVGLLPPVDGHDDGQNFQFIDDQLIIDQTTRRSSPSSSRSRTRTRTQRTRTQVVDRLQMTTHERVVAEDHIDGDNGELDGCCICLEEFTAGTEFLRFGCKHVYHQSCILKWLNNQNSCPLCRRPL</sequence>
<evidence type="ECO:0000313" key="4">
    <source>
        <dbReference type="EMBL" id="KAH7536629.1"/>
    </source>
</evidence>
<dbReference type="InterPro" id="IPR013083">
    <property type="entry name" value="Znf_RING/FYVE/PHD"/>
</dbReference>
<dbReference type="AlphaFoldDB" id="A0A978VM54"/>
<comment type="caution">
    <text evidence="4">The sequence shown here is derived from an EMBL/GenBank/DDBJ whole genome shotgun (WGS) entry which is preliminary data.</text>
</comment>
<accession>A0A978VM54</accession>
<dbReference type="SMART" id="SM00184">
    <property type="entry name" value="RING"/>
    <property type="match status" value="1"/>
</dbReference>
<dbReference type="SUPFAM" id="SSF57850">
    <property type="entry name" value="RING/U-box"/>
    <property type="match status" value="1"/>
</dbReference>
<gene>
    <name evidence="4" type="ORF">FEM48_Zijuj03G0004900</name>
</gene>
<reference evidence="4" key="1">
    <citation type="journal article" date="2021" name="Front. Plant Sci.">
        <title>Chromosome-Scale Genome Assembly for Chinese Sour Jujube and Insights Into Its Genome Evolution and Domestication Signature.</title>
        <authorList>
            <person name="Shen L.-Y."/>
            <person name="Luo H."/>
            <person name="Wang X.-L."/>
            <person name="Wang X.-M."/>
            <person name="Qiu X.-J."/>
            <person name="Liu H."/>
            <person name="Zhou S.-S."/>
            <person name="Jia K.-H."/>
            <person name="Nie S."/>
            <person name="Bao Y.-T."/>
            <person name="Zhang R.-G."/>
            <person name="Yun Q.-Z."/>
            <person name="Chai Y.-H."/>
            <person name="Lu J.-Y."/>
            <person name="Li Y."/>
            <person name="Zhao S.-W."/>
            <person name="Mao J.-F."/>
            <person name="Jia S.-G."/>
            <person name="Mao Y.-M."/>
        </authorList>
    </citation>
    <scope>NUCLEOTIDE SEQUENCE</scope>
    <source>
        <strain evidence="4">AT0</strain>
        <tissue evidence="4">Leaf</tissue>
    </source>
</reference>
<dbReference type="GO" id="GO:0006511">
    <property type="term" value="P:ubiquitin-dependent protein catabolic process"/>
    <property type="evidence" value="ECO:0007669"/>
    <property type="project" value="TreeGrafter"/>
</dbReference>
<keyword evidence="1" id="KW-0479">Metal-binding</keyword>
<evidence type="ECO:0000313" key="5">
    <source>
        <dbReference type="Proteomes" id="UP000813462"/>
    </source>
</evidence>
<dbReference type="PANTHER" id="PTHR22765">
    <property type="entry name" value="RING FINGER AND PROTEASE ASSOCIATED DOMAIN-CONTAINING"/>
    <property type="match status" value="1"/>
</dbReference>
<dbReference type="EMBL" id="JAEACU010000003">
    <property type="protein sequence ID" value="KAH7536629.1"/>
    <property type="molecule type" value="Genomic_DNA"/>
</dbReference>
<dbReference type="Proteomes" id="UP000813462">
    <property type="component" value="Unassembled WGS sequence"/>
</dbReference>
<organism evidence="4 5">
    <name type="scientific">Ziziphus jujuba var. spinosa</name>
    <dbReference type="NCBI Taxonomy" id="714518"/>
    <lineage>
        <taxon>Eukaryota</taxon>
        <taxon>Viridiplantae</taxon>
        <taxon>Streptophyta</taxon>
        <taxon>Embryophyta</taxon>
        <taxon>Tracheophyta</taxon>
        <taxon>Spermatophyta</taxon>
        <taxon>Magnoliopsida</taxon>
        <taxon>eudicotyledons</taxon>
        <taxon>Gunneridae</taxon>
        <taxon>Pentapetalae</taxon>
        <taxon>rosids</taxon>
        <taxon>fabids</taxon>
        <taxon>Rosales</taxon>
        <taxon>Rhamnaceae</taxon>
        <taxon>Paliureae</taxon>
        <taxon>Ziziphus</taxon>
    </lineage>
</organism>
<dbReference type="PANTHER" id="PTHR22765:SF434">
    <property type="entry name" value="GB|AAD18119.1-RELATED"/>
    <property type="match status" value="1"/>
</dbReference>
<keyword evidence="1" id="KW-0863">Zinc-finger</keyword>
<evidence type="ECO:0000259" key="3">
    <source>
        <dbReference type="PROSITE" id="PS50089"/>
    </source>
</evidence>
<dbReference type="InterPro" id="IPR051826">
    <property type="entry name" value="E3_ubiquitin-ligase_domain"/>
</dbReference>
<dbReference type="GO" id="GO:0061630">
    <property type="term" value="F:ubiquitin protein ligase activity"/>
    <property type="evidence" value="ECO:0007669"/>
    <property type="project" value="TreeGrafter"/>
</dbReference>
<dbReference type="InterPro" id="IPR001841">
    <property type="entry name" value="Znf_RING"/>
</dbReference>
<dbReference type="Pfam" id="PF13639">
    <property type="entry name" value="zf-RING_2"/>
    <property type="match status" value="1"/>
</dbReference>
<evidence type="ECO:0000256" key="2">
    <source>
        <dbReference type="SAM" id="MobiDB-lite"/>
    </source>
</evidence>
<protein>
    <recommendedName>
        <fullName evidence="3">RING-type domain-containing protein</fullName>
    </recommendedName>
</protein>
<feature type="region of interest" description="Disordered" evidence="2">
    <location>
        <begin position="138"/>
        <end position="159"/>
    </location>
</feature>
<dbReference type="OrthoDB" id="4348522at2759"/>
<feature type="domain" description="RING-type" evidence="3">
    <location>
        <begin position="190"/>
        <end position="231"/>
    </location>
</feature>
<dbReference type="Gene3D" id="3.30.40.10">
    <property type="entry name" value="Zinc/RING finger domain, C3HC4 (zinc finger)"/>
    <property type="match status" value="1"/>
</dbReference>
<evidence type="ECO:0000256" key="1">
    <source>
        <dbReference type="PROSITE-ProRule" id="PRU00175"/>
    </source>
</evidence>